<dbReference type="PATRIC" id="fig|45076.6.peg.1209"/>
<keyword evidence="2" id="KW-1185">Reference proteome</keyword>
<dbReference type="RefSeq" id="WP_058492922.1">
    <property type="nucleotide sequence ID" value="NZ_CBCRUR010000009.1"/>
</dbReference>
<evidence type="ECO:0000313" key="1">
    <source>
        <dbReference type="EMBL" id="KTD80205.1"/>
    </source>
</evidence>
<accession>A0A0W1AFR4</accession>
<name>A0A0W1AFR4_9GAMM</name>
<dbReference type="OrthoDB" id="5653624at2"/>
<dbReference type="AlphaFoldDB" id="A0A0W1AFR4"/>
<reference evidence="1 2" key="1">
    <citation type="submission" date="2015-11" db="EMBL/GenBank/DDBJ databases">
        <title>Genomic analysis of 38 Legionella species identifies large and diverse effector repertoires.</title>
        <authorList>
            <person name="Burstein D."/>
            <person name="Amaro F."/>
            <person name="Zusman T."/>
            <person name="Lifshitz Z."/>
            <person name="Cohen O."/>
            <person name="Gilbert J.A."/>
            <person name="Pupko T."/>
            <person name="Shuman H.A."/>
            <person name="Segal G."/>
        </authorList>
    </citation>
    <scope>NUCLEOTIDE SEQUENCE [LARGE SCALE GENOMIC DNA]</scope>
    <source>
        <strain evidence="1 2">ATCC 49508</strain>
    </source>
</reference>
<comment type="caution">
    <text evidence="1">The sequence shown here is derived from an EMBL/GenBank/DDBJ whole genome shotgun (WGS) entry which is preliminary data.</text>
</comment>
<organism evidence="1 2">
    <name type="scientific">Legionella worsleiensis</name>
    <dbReference type="NCBI Taxonomy" id="45076"/>
    <lineage>
        <taxon>Bacteria</taxon>
        <taxon>Pseudomonadati</taxon>
        <taxon>Pseudomonadota</taxon>
        <taxon>Gammaproteobacteria</taxon>
        <taxon>Legionellales</taxon>
        <taxon>Legionellaceae</taxon>
        <taxon>Legionella</taxon>
    </lineage>
</organism>
<proteinExistence type="predicted"/>
<dbReference type="Proteomes" id="UP000054662">
    <property type="component" value="Unassembled WGS sequence"/>
</dbReference>
<dbReference type="EMBL" id="LNZC01000011">
    <property type="protein sequence ID" value="KTD80205.1"/>
    <property type="molecule type" value="Genomic_DNA"/>
</dbReference>
<gene>
    <name evidence="1" type="ORF">Lwor_1113</name>
</gene>
<protein>
    <submittedName>
        <fullName evidence="1">Uncharacterized protein</fullName>
    </submittedName>
</protein>
<evidence type="ECO:0000313" key="2">
    <source>
        <dbReference type="Proteomes" id="UP000054662"/>
    </source>
</evidence>
<sequence length="385" mass="43675">MFLSLSELQSGIELARNQLITAAEYWIETQHDVGLNPIKRAWLTAVKSPNREEMQRALQKENVPLLRTEQFVAGVSSPDSSTSSLTTPGAESFEDGYYRSYYQPVDAEPEAYLLRLSHLTTVFELLFQLHDYLSSSECFVPLSALELAHAMGISMNQEWCHVKSGKGTVHLYSSRLEVAREQFLRANTFLEHMLEMHQIQINIRVRQFAATLSFLVSTLCATYALEHDSRHFLARLFRTYHPWHSLLHQLSVSLFGTDAVMHPDKNSMVIWDAKTVELAGLVRNHMQTALDAKANEFHRLVHATQLQLDEFTRKLENMSSNLAVSKRLGAMHQVAVHLPTGIGGFYGFFNQLERLPCLSHRMGGLVDVNTEEVIDAKGFRRTGIS</sequence>